<proteinExistence type="inferred from homology"/>
<feature type="compositionally biased region" description="Basic and acidic residues" evidence="10">
    <location>
        <begin position="227"/>
        <end position="254"/>
    </location>
</feature>
<evidence type="ECO:0000256" key="5">
    <source>
        <dbReference type="ARBA" id="ARBA00023015"/>
    </source>
</evidence>
<evidence type="ECO:0000256" key="3">
    <source>
        <dbReference type="ARBA" id="ARBA00022574"/>
    </source>
</evidence>
<evidence type="ECO:0000256" key="4">
    <source>
        <dbReference type="ARBA" id="ARBA00022737"/>
    </source>
</evidence>
<gene>
    <name evidence="12" type="ORF">HYPSUDRAFT_67779</name>
</gene>
<dbReference type="PANTHER" id="PTHR22847">
    <property type="entry name" value="WD40 REPEAT PROTEIN"/>
    <property type="match status" value="1"/>
</dbReference>
<dbReference type="CDD" id="cd00200">
    <property type="entry name" value="WD40"/>
    <property type="match status" value="1"/>
</dbReference>
<keyword evidence="2" id="KW-0678">Repressor</keyword>
<comment type="subcellular location">
    <subcellularLocation>
        <location evidence="1">Nucleus</location>
    </subcellularLocation>
</comment>
<keyword evidence="6" id="KW-0804">Transcription</keyword>
<feature type="repeat" description="WD" evidence="9">
    <location>
        <begin position="509"/>
        <end position="543"/>
    </location>
</feature>
<dbReference type="OMA" id="ETQHGKI"/>
<dbReference type="InterPro" id="IPR020472">
    <property type="entry name" value="WD40_PAC1"/>
</dbReference>
<dbReference type="PRINTS" id="PR00320">
    <property type="entry name" value="GPROTEINBRPT"/>
</dbReference>
<dbReference type="Proteomes" id="UP000054270">
    <property type="component" value="Unassembled WGS sequence"/>
</dbReference>
<dbReference type="PANTHER" id="PTHR22847:SF728">
    <property type="entry name" value="TRANSCRIPTIONAL REPRESSOR TUP11-RELATED"/>
    <property type="match status" value="1"/>
</dbReference>
<accession>A0A0D2MD41</accession>
<evidence type="ECO:0000256" key="10">
    <source>
        <dbReference type="SAM" id="MobiDB-lite"/>
    </source>
</evidence>
<evidence type="ECO:0000256" key="9">
    <source>
        <dbReference type="PROSITE-ProRule" id="PRU00221"/>
    </source>
</evidence>
<keyword evidence="7" id="KW-0539">Nucleus</keyword>
<evidence type="ECO:0000313" key="12">
    <source>
        <dbReference type="EMBL" id="KJA21438.1"/>
    </source>
</evidence>
<evidence type="ECO:0000256" key="2">
    <source>
        <dbReference type="ARBA" id="ARBA00022491"/>
    </source>
</evidence>
<dbReference type="SUPFAM" id="SSF50978">
    <property type="entry name" value="WD40 repeat-like"/>
    <property type="match status" value="1"/>
</dbReference>
<dbReference type="PROSITE" id="PS50082">
    <property type="entry name" value="WD_REPEATS_2"/>
    <property type="match status" value="6"/>
</dbReference>
<feature type="region of interest" description="Disordered" evidence="10">
    <location>
        <begin position="173"/>
        <end position="254"/>
    </location>
</feature>
<feature type="compositionally biased region" description="Basic and acidic residues" evidence="10">
    <location>
        <begin position="307"/>
        <end position="333"/>
    </location>
</feature>
<dbReference type="Pfam" id="PF00400">
    <property type="entry name" value="WD40"/>
    <property type="match status" value="7"/>
</dbReference>
<feature type="domain" description="Transcriptional repressor Tup1 N-terminal" evidence="11">
    <location>
        <begin position="85"/>
        <end position="156"/>
    </location>
</feature>
<evidence type="ECO:0000256" key="7">
    <source>
        <dbReference type="ARBA" id="ARBA00023242"/>
    </source>
</evidence>
<keyword evidence="3 9" id="KW-0853">WD repeat</keyword>
<reference evidence="13" key="1">
    <citation type="submission" date="2014-04" db="EMBL/GenBank/DDBJ databases">
        <title>Evolutionary Origins and Diversification of the Mycorrhizal Mutualists.</title>
        <authorList>
            <consortium name="DOE Joint Genome Institute"/>
            <consortium name="Mycorrhizal Genomics Consortium"/>
            <person name="Kohler A."/>
            <person name="Kuo A."/>
            <person name="Nagy L.G."/>
            <person name="Floudas D."/>
            <person name="Copeland A."/>
            <person name="Barry K.W."/>
            <person name="Cichocki N."/>
            <person name="Veneault-Fourrey C."/>
            <person name="LaButti K."/>
            <person name="Lindquist E.A."/>
            <person name="Lipzen A."/>
            <person name="Lundell T."/>
            <person name="Morin E."/>
            <person name="Murat C."/>
            <person name="Riley R."/>
            <person name="Ohm R."/>
            <person name="Sun H."/>
            <person name="Tunlid A."/>
            <person name="Henrissat B."/>
            <person name="Grigoriev I.V."/>
            <person name="Hibbett D.S."/>
            <person name="Martin F."/>
        </authorList>
    </citation>
    <scope>NUCLEOTIDE SEQUENCE [LARGE SCALE GENOMIC DNA]</scope>
    <source>
        <strain evidence="13">FD-334 SS-4</strain>
    </source>
</reference>
<organism evidence="12 13">
    <name type="scientific">Hypholoma sublateritium (strain FD-334 SS-4)</name>
    <dbReference type="NCBI Taxonomy" id="945553"/>
    <lineage>
        <taxon>Eukaryota</taxon>
        <taxon>Fungi</taxon>
        <taxon>Dikarya</taxon>
        <taxon>Basidiomycota</taxon>
        <taxon>Agaricomycotina</taxon>
        <taxon>Agaricomycetes</taxon>
        <taxon>Agaricomycetidae</taxon>
        <taxon>Agaricales</taxon>
        <taxon>Agaricineae</taxon>
        <taxon>Strophariaceae</taxon>
        <taxon>Hypholoma</taxon>
    </lineage>
</organism>
<keyword evidence="5" id="KW-0805">Transcription regulation</keyword>
<name>A0A0D2MD41_HYPSF</name>
<evidence type="ECO:0000256" key="6">
    <source>
        <dbReference type="ARBA" id="ARBA00023163"/>
    </source>
</evidence>
<keyword evidence="4" id="KW-0677">Repeat</keyword>
<feature type="region of interest" description="Disordered" evidence="10">
    <location>
        <begin position="677"/>
        <end position="702"/>
    </location>
</feature>
<feature type="compositionally biased region" description="Gly residues" evidence="10">
    <location>
        <begin position="180"/>
        <end position="189"/>
    </location>
</feature>
<dbReference type="Gene3D" id="1.20.5.340">
    <property type="match status" value="1"/>
</dbReference>
<dbReference type="InterPro" id="IPR019775">
    <property type="entry name" value="WD40_repeat_CS"/>
</dbReference>
<dbReference type="Gene3D" id="2.130.10.10">
    <property type="entry name" value="YVTN repeat-like/Quinoprotein amine dehydrogenase"/>
    <property type="match status" value="1"/>
</dbReference>
<dbReference type="InterPro" id="IPR036322">
    <property type="entry name" value="WD40_repeat_dom_sf"/>
</dbReference>
<dbReference type="InterPro" id="IPR015943">
    <property type="entry name" value="WD40/YVTN_repeat-like_dom_sf"/>
</dbReference>
<evidence type="ECO:0000256" key="8">
    <source>
        <dbReference type="ARBA" id="ARBA00060760"/>
    </source>
</evidence>
<feature type="repeat" description="WD" evidence="9">
    <location>
        <begin position="711"/>
        <end position="743"/>
    </location>
</feature>
<evidence type="ECO:0000313" key="13">
    <source>
        <dbReference type="Proteomes" id="UP000054270"/>
    </source>
</evidence>
<dbReference type="STRING" id="945553.A0A0D2MD41"/>
<feature type="repeat" description="WD" evidence="9">
    <location>
        <begin position="634"/>
        <end position="668"/>
    </location>
</feature>
<feature type="compositionally biased region" description="Low complexity" evidence="10">
    <location>
        <begin position="295"/>
        <end position="306"/>
    </location>
</feature>
<dbReference type="FunFam" id="2.130.10.10:FF:000503">
    <property type="entry name" value="Glucose repression regulatory protein TUP1"/>
    <property type="match status" value="1"/>
</dbReference>
<dbReference type="GO" id="GO:0005634">
    <property type="term" value="C:nucleus"/>
    <property type="evidence" value="ECO:0007669"/>
    <property type="project" value="UniProtKB-SubCell"/>
</dbReference>
<feature type="region of interest" description="Disordered" evidence="10">
    <location>
        <begin position="406"/>
        <end position="427"/>
    </location>
</feature>
<keyword evidence="13" id="KW-1185">Reference proteome</keyword>
<dbReference type="EMBL" id="KN817558">
    <property type="protein sequence ID" value="KJA21438.1"/>
    <property type="molecule type" value="Genomic_DNA"/>
</dbReference>
<protein>
    <recommendedName>
        <fullName evidence="11">Transcriptional repressor Tup1 N-terminal domain-containing protein</fullName>
    </recommendedName>
</protein>
<comment type="similarity">
    <text evidence="8">Belongs to the WD repeat TUP1 family.</text>
</comment>
<sequence length="791" mass="83490">MVGVERGLGMAPDARGIGGGGVGVDRAGLVGVAGAGAAVDGRGVMIVGERGAGGAAMLERGGMERTAMLERGGGGGMMERTARPRLDDALDVIRQEYEAMAQEVGVMRAQRDDYEAKLTSQVNELNIIRQSLYDLEAQHNKIRQHYEEEIARARAEGRAAAAASAAPQGIASLASSAGPSGPGVIGGAQGMPPTMGPGGTHLGGPGGLGMGMQGVSAPTGMYSEPYYPRDGRERERDRERDRDRERERDRDPREREVRMVDRERLADRDARMLDRERERIAMGGADRLDRERDQAAAAAAARMGAGADRERERLVDQRDPKRPKGIKTDRPDHFSPSLATGQTPKLPPLPPSAGPSLQGIAIAGPGLQPPSAGGGPSAGSAAGPSGPGPAYEGGALGLVPVSAGAGALTPTQQSSFPDDLDPHNVPPEFKKEGSDWFAIFNHKVKRVLDVTLVHTLMHESVVCCVRFSADGKYLATGCNRTAQIYDTKTGQKTCVLADDSAGKSGDLYIRSVCFSPDGKYLATGAEDKQIRIWDIAKKRIRNVFDGHQQEIYSLDFSRDGRLIVSGSGDKTARIWDMVEGTSKVLTINDPDSLNNDAGVTSVAISPDGRWVAAGSLDTVVRIWDVASAVLVERLRGHRDSVYSVAFTPDGRGLVSGSLDKTLKYWDVSGLGASSVKSRKEGAGAGAAPPAGPGARKEGGAGDKASQCTMNFTGHKDYVLSVAVSHDGAWVVSGSKDRGVQFWDAHSAVVQCMLQGHKNSVISIDLSPAGNVLATGSGDWQARIWSYNTAAA</sequence>
<feature type="compositionally biased region" description="Low complexity" evidence="10">
    <location>
        <begin position="354"/>
        <end position="371"/>
    </location>
</feature>
<dbReference type="Pfam" id="PF08581">
    <property type="entry name" value="Tup_N"/>
    <property type="match status" value="1"/>
</dbReference>
<dbReference type="AlphaFoldDB" id="A0A0D2MD41"/>
<feature type="region of interest" description="Disordered" evidence="10">
    <location>
        <begin position="284"/>
        <end position="389"/>
    </location>
</feature>
<feature type="compositionally biased region" description="Low complexity" evidence="10">
    <location>
        <begin position="378"/>
        <end position="389"/>
    </location>
</feature>
<feature type="repeat" description="WD" evidence="9">
    <location>
        <begin position="753"/>
        <end position="791"/>
    </location>
</feature>
<dbReference type="InterPro" id="IPR013890">
    <property type="entry name" value="Tscrpt_rep_Tup1_N"/>
</dbReference>
<feature type="compositionally biased region" description="Gly residues" evidence="10">
    <location>
        <begin position="196"/>
        <end position="212"/>
    </location>
</feature>
<dbReference type="OrthoDB" id="17410at2759"/>
<dbReference type="SMART" id="SM00320">
    <property type="entry name" value="WD40"/>
    <property type="match status" value="7"/>
</dbReference>
<dbReference type="PROSITE" id="PS50294">
    <property type="entry name" value="WD_REPEATS_REGION"/>
    <property type="match status" value="6"/>
</dbReference>
<evidence type="ECO:0000256" key="1">
    <source>
        <dbReference type="ARBA" id="ARBA00004123"/>
    </source>
</evidence>
<evidence type="ECO:0000259" key="11">
    <source>
        <dbReference type="Pfam" id="PF08581"/>
    </source>
</evidence>
<dbReference type="PROSITE" id="PS00678">
    <property type="entry name" value="WD_REPEATS_1"/>
    <property type="match status" value="3"/>
</dbReference>
<feature type="compositionally biased region" description="Basic and acidic residues" evidence="10">
    <location>
        <begin position="284"/>
        <end position="294"/>
    </location>
</feature>
<dbReference type="InterPro" id="IPR001680">
    <property type="entry name" value="WD40_rpt"/>
</dbReference>
<feature type="repeat" description="WD" evidence="9">
    <location>
        <begin position="544"/>
        <end position="577"/>
    </location>
</feature>
<feature type="repeat" description="WD" evidence="9">
    <location>
        <begin position="592"/>
        <end position="633"/>
    </location>
</feature>